<sequence length="198" mass="21981">MSSSPPPSAVTEILAQIDTAHASDPNKIDVDGEEVPYELHYAQKSSAYLDKRCPDASPALRIAVRAQHFRRWEVPRSDYPEGKVGYFAWRGGLKKRQAEMVEGICGAVLGDGDGDGEGGLIRKENLKNDTESQVLEDVACLVFLDDQFAAFEKEHNEDKIITILRKTWAKMSEEGRRLALEIPMEGRPREVLVKALGG</sequence>
<dbReference type="PANTHER" id="PTHR41729:SF1">
    <property type="entry name" value="GLUTAMYL-TRNA SYNTHETASE"/>
    <property type="match status" value="1"/>
</dbReference>
<keyword evidence="1" id="KW-0030">Aminoacyl-tRNA synthetase</keyword>
<gene>
    <name evidence="1" type="ORF">P280DRAFT_416683</name>
</gene>
<keyword evidence="1" id="KW-0436">Ligase</keyword>
<evidence type="ECO:0000313" key="1">
    <source>
        <dbReference type="EMBL" id="KAF2645177.1"/>
    </source>
</evidence>
<protein>
    <submittedName>
        <fullName evidence="1">Glutamyl-tRNA synthetase</fullName>
    </submittedName>
</protein>
<dbReference type="OrthoDB" id="417697at2759"/>
<dbReference type="EMBL" id="MU006777">
    <property type="protein sequence ID" value="KAF2645177.1"/>
    <property type="molecule type" value="Genomic_DNA"/>
</dbReference>
<dbReference type="GO" id="GO:0004812">
    <property type="term" value="F:aminoacyl-tRNA ligase activity"/>
    <property type="evidence" value="ECO:0007669"/>
    <property type="project" value="UniProtKB-KW"/>
</dbReference>
<keyword evidence="2" id="KW-1185">Reference proteome</keyword>
<dbReference type="PANTHER" id="PTHR41729">
    <property type="entry name" value="GLUTAMYL-TRNA SYNTHETASE"/>
    <property type="match status" value="1"/>
</dbReference>
<proteinExistence type="predicted"/>
<organism evidence="1 2">
    <name type="scientific">Massarina eburnea CBS 473.64</name>
    <dbReference type="NCBI Taxonomy" id="1395130"/>
    <lineage>
        <taxon>Eukaryota</taxon>
        <taxon>Fungi</taxon>
        <taxon>Dikarya</taxon>
        <taxon>Ascomycota</taxon>
        <taxon>Pezizomycotina</taxon>
        <taxon>Dothideomycetes</taxon>
        <taxon>Pleosporomycetidae</taxon>
        <taxon>Pleosporales</taxon>
        <taxon>Massarineae</taxon>
        <taxon>Massarinaceae</taxon>
        <taxon>Massarina</taxon>
    </lineage>
</organism>
<dbReference type="Proteomes" id="UP000799753">
    <property type="component" value="Unassembled WGS sequence"/>
</dbReference>
<evidence type="ECO:0000313" key="2">
    <source>
        <dbReference type="Proteomes" id="UP000799753"/>
    </source>
</evidence>
<dbReference type="InterPro" id="IPR025255">
    <property type="entry name" value="DUF4202"/>
</dbReference>
<dbReference type="Pfam" id="PF13875">
    <property type="entry name" value="DUF4202"/>
    <property type="match status" value="1"/>
</dbReference>
<reference evidence="1" key="1">
    <citation type="journal article" date="2020" name="Stud. Mycol.">
        <title>101 Dothideomycetes genomes: a test case for predicting lifestyles and emergence of pathogens.</title>
        <authorList>
            <person name="Haridas S."/>
            <person name="Albert R."/>
            <person name="Binder M."/>
            <person name="Bloem J."/>
            <person name="Labutti K."/>
            <person name="Salamov A."/>
            <person name="Andreopoulos B."/>
            <person name="Baker S."/>
            <person name="Barry K."/>
            <person name="Bills G."/>
            <person name="Bluhm B."/>
            <person name="Cannon C."/>
            <person name="Castanera R."/>
            <person name="Culley D."/>
            <person name="Daum C."/>
            <person name="Ezra D."/>
            <person name="Gonzalez J."/>
            <person name="Henrissat B."/>
            <person name="Kuo A."/>
            <person name="Liang C."/>
            <person name="Lipzen A."/>
            <person name="Lutzoni F."/>
            <person name="Magnuson J."/>
            <person name="Mondo S."/>
            <person name="Nolan M."/>
            <person name="Ohm R."/>
            <person name="Pangilinan J."/>
            <person name="Park H.-J."/>
            <person name="Ramirez L."/>
            <person name="Alfaro M."/>
            <person name="Sun H."/>
            <person name="Tritt A."/>
            <person name="Yoshinaga Y."/>
            <person name="Zwiers L.-H."/>
            <person name="Turgeon B."/>
            <person name="Goodwin S."/>
            <person name="Spatafora J."/>
            <person name="Crous P."/>
            <person name="Grigoriev I."/>
        </authorList>
    </citation>
    <scope>NUCLEOTIDE SEQUENCE</scope>
    <source>
        <strain evidence="1">CBS 473.64</strain>
    </source>
</reference>
<dbReference type="AlphaFoldDB" id="A0A6A6SDE4"/>
<name>A0A6A6SDE4_9PLEO</name>
<accession>A0A6A6SDE4</accession>